<keyword evidence="1" id="KW-0805">Transcription regulation</keyword>
<dbReference type="InterPro" id="IPR011711">
    <property type="entry name" value="GntR_C"/>
</dbReference>
<sequence length="97" mass="10589">MLIAQGVAVLEGDEAGLFAAMREFHLAMVAPCPSQVLLKTLQGIGENSPQRRITHSYDLSTDKINQVAQTHREILKAARTGDPEQLIPALARCHDVD</sequence>
<feature type="domain" description="GntR C-terminal" evidence="4">
    <location>
        <begin position="8"/>
        <end position="87"/>
    </location>
</feature>
<name>A0A2V5LYQ0_9MICC</name>
<keyword evidence="2" id="KW-0238">DNA-binding</keyword>
<dbReference type="AlphaFoldDB" id="A0A2V5LYQ0"/>
<dbReference type="OrthoDB" id="8680240at2"/>
<dbReference type="Gene3D" id="1.20.120.530">
    <property type="entry name" value="GntR ligand-binding domain-like"/>
    <property type="match status" value="1"/>
</dbReference>
<evidence type="ECO:0000256" key="2">
    <source>
        <dbReference type="ARBA" id="ARBA00023125"/>
    </source>
</evidence>
<dbReference type="SUPFAM" id="SSF48008">
    <property type="entry name" value="GntR ligand-binding domain-like"/>
    <property type="match status" value="1"/>
</dbReference>
<proteinExistence type="predicted"/>
<organism evidence="5 6">
    <name type="scientific">Arthrobacter livingstonensis</name>
    <dbReference type="NCBI Taxonomy" id="670078"/>
    <lineage>
        <taxon>Bacteria</taxon>
        <taxon>Bacillati</taxon>
        <taxon>Actinomycetota</taxon>
        <taxon>Actinomycetes</taxon>
        <taxon>Micrococcales</taxon>
        <taxon>Micrococcaceae</taxon>
        <taxon>Arthrobacter</taxon>
    </lineage>
</organism>
<protein>
    <recommendedName>
        <fullName evidence="4">GntR C-terminal domain-containing protein</fullName>
    </recommendedName>
</protein>
<dbReference type="GO" id="GO:0003677">
    <property type="term" value="F:DNA binding"/>
    <property type="evidence" value="ECO:0007669"/>
    <property type="project" value="UniProtKB-KW"/>
</dbReference>
<keyword evidence="3" id="KW-0804">Transcription</keyword>
<reference evidence="5 6" key="1">
    <citation type="submission" date="2018-05" db="EMBL/GenBank/DDBJ databases">
        <title>Genetic diversity of glacier-inhabiting Cryobacterium bacteria in China and description of Cryobacterium mengkeensis sp. nov. and Arthrobacter glacialis sp. nov.</title>
        <authorList>
            <person name="Liu Q."/>
            <person name="Xin Y.-H."/>
        </authorList>
    </citation>
    <scope>NUCLEOTIDE SEQUENCE [LARGE SCALE GENOMIC DNA]</scope>
    <source>
        <strain evidence="5 6">LI2</strain>
    </source>
</reference>
<evidence type="ECO:0000259" key="4">
    <source>
        <dbReference type="Pfam" id="PF07729"/>
    </source>
</evidence>
<gene>
    <name evidence="5" type="ORF">CVV68_09480</name>
</gene>
<evidence type="ECO:0000313" key="5">
    <source>
        <dbReference type="EMBL" id="PYI67656.1"/>
    </source>
</evidence>
<evidence type="ECO:0000256" key="1">
    <source>
        <dbReference type="ARBA" id="ARBA00023015"/>
    </source>
</evidence>
<comment type="caution">
    <text evidence="5">The sequence shown here is derived from an EMBL/GenBank/DDBJ whole genome shotgun (WGS) entry which is preliminary data.</text>
</comment>
<evidence type="ECO:0000313" key="6">
    <source>
        <dbReference type="Proteomes" id="UP000247832"/>
    </source>
</evidence>
<accession>A0A2V5LYQ0</accession>
<dbReference type="EMBL" id="QJVD01000008">
    <property type="protein sequence ID" value="PYI67656.1"/>
    <property type="molecule type" value="Genomic_DNA"/>
</dbReference>
<dbReference type="InterPro" id="IPR008920">
    <property type="entry name" value="TF_FadR/GntR_C"/>
</dbReference>
<dbReference type="Pfam" id="PF07729">
    <property type="entry name" value="FCD"/>
    <property type="match status" value="1"/>
</dbReference>
<dbReference type="RefSeq" id="WP_110500765.1">
    <property type="nucleotide sequence ID" value="NZ_QJVD01000008.1"/>
</dbReference>
<keyword evidence="6" id="KW-1185">Reference proteome</keyword>
<dbReference type="Proteomes" id="UP000247832">
    <property type="component" value="Unassembled WGS sequence"/>
</dbReference>
<evidence type="ECO:0000256" key="3">
    <source>
        <dbReference type="ARBA" id="ARBA00023163"/>
    </source>
</evidence>